<evidence type="ECO:0000256" key="1">
    <source>
        <dbReference type="ARBA" id="ARBA00004141"/>
    </source>
</evidence>
<keyword evidence="4 5" id="KW-0472">Membrane</keyword>
<feature type="transmembrane region" description="Helical" evidence="5">
    <location>
        <begin position="75"/>
        <end position="95"/>
    </location>
</feature>
<feature type="transmembrane region" description="Helical" evidence="5">
    <location>
        <begin position="45"/>
        <end position="63"/>
    </location>
</feature>
<feature type="domain" description="Integral membrane bound transporter" evidence="6">
    <location>
        <begin position="63"/>
        <end position="189"/>
    </location>
</feature>
<reference evidence="7 8" key="1">
    <citation type="journal article" date="2014" name="Mol. Biol. Evol.">
        <title>Massive expansion of Ubiquitination-related gene families within the Chlamydiae.</title>
        <authorList>
            <person name="Domman D."/>
            <person name="Collingro A."/>
            <person name="Lagkouvardos I."/>
            <person name="Gehre L."/>
            <person name="Weinmaier T."/>
            <person name="Rattei T."/>
            <person name="Subtil A."/>
            <person name="Horn M."/>
        </authorList>
    </citation>
    <scope>NUCLEOTIDE SEQUENCE [LARGE SCALE GENOMIC DNA]</scope>
    <source>
        <strain evidence="7 8">OEW1</strain>
    </source>
</reference>
<dbReference type="Proteomes" id="UP000031307">
    <property type="component" value="Unassembled WGS sequence"/>
</dbReference>
<evidence type="ECO:0000313" key="8">
    <source>
        <dbReference type="Proteomes" id="UP000031307"/>
    </source>
</evidence>
<feature type="transmembrane region" description="Helical" evidence="5">
    <location>
        <begin position="126"/>
        <end position="142"/>
    </location>
</feature>
<proteinExistence type="predicted"/>
<keyword evidence="3 5" id="KW-1133">Transmembrane helix</keyword>
<name>A0A0C1EI20_9BACT</name>
<feature type="transmembrane region" description="Helical" evidence="5">
    <location>
        <begin position="102"/>
        <end position="120"/>
    </location>
</feature>
<evidence type="ECO:0000256" key="5">
    <source>
        <dbReference type="SAM" id="Phobius"/>
    </source>
</evidence>
<dbReference type="PANTHER" id="PTHR47804:SF3">
    <property type="entry name" value="PROTEIN BRE4"/>
    <property type="match status" value="1"/>
</dbReference>
<dbReference type="InterPro" id="IPR052430">
    <property type="entry name" value="IVT-Associated"/>
</dbReference>
<dbReference type="Pfam" id="PF13515">
    <property type="entry name" value="FUSC_2"/>
    <property type="match status" value="1"/>
</dbReference>
<dbReference type="AlphaFoldDB" id="A0A0C1EI20"/>
<evidence type="ECO:0000259" key="6">
    <source>
        <dbReference type="Pfam" id="PF13515"/>
    </source>
</evidence>
<dbReference type="GO" id="GO:0016020">
    <property type="term" value="C:membrane"/>
    <property type="evidence" value="ECO:0007669"/>
    <property type="project" value="UniProtKB-SubCell"/>
</dbReference>
<gene>
    <name evidence="7" type="ORF">DB43_AO00180</name>
</gene>
<dbReference type="InterPro" id="IPR049453">
    <property type="entry name" value="Memb_transporter_dom"/>
</dbReference>
<comment type="subcellular location">
    <subcellularLocation>
        <location evidence="1">Membrane</location>
        <topology evidence="1">Multi-pass membrane protein</topology>
    </subcellularLocation>
</comment>
<accession>A0A0C1EI20</accession>
<keyword evidence="2 5" id="KW-0812">Transmembrane</keyword>
<sequence length="395" mass="44818">MSQLMDSHPMQESNISKEKPFSLASWIKRGLKKGKNFLDRIEIKVAIRGGIAAALSWFLGVWFSKAMAHPDTLVSGTWCVLSAFVVLQSHLGGTYKAAWERFLGVFIGSLIGGVCTSFFGAHPLTLGGSVILTVCLLSFLNLKDSIRIACMSLSVVMILWGLSPEISPWTFAFFRFMDSALGILIAVVIAHTLWPSEATQMLRQKMSQLLNLSGKLYRMLLSMDGELEEFNLAYRKTLDEGDNLIVESRKFLSESKLELLIKASSTDQWENLIDDAERLFHKVLEMHAFRKFQLRRILDSELTSYLTQTANLTEVVFHELSRALLTGEKAESLPQLQMTVHELSVDLERFRTTRATRQFNFADVENYFVFFSNLKQVIDELLVLEEKINQLNRVS</sequence>
<organism evidence="7 8">
    <name type="scientific">Parachlamydia acanthamoebae</name>
    <dbReference type="NCBI Taxonomy" id="83552"/>
    <lineage>
        <taxon>Bacteria</taxon>
        <taxon>Pseudomonadati</taxon>
        <taxon>Chlamydiota</taxon>
        <taxon>Chlamydiia</taxon>
        <taxon>Parachlamydiales</taxon>
        <taxon>Parachlamydiaceae</taxon>
        <taxon>Parachlamydia</taxon>
    </lineage>
</organism>
<comment type="caution">
    <text evidence="7">The sequence shown here is derived from an EMBL/GenBank/DDBJ whole genome shotgun (WGS) entry which is preliminary data.</text>
</comment>
<dbReference type="EMBL" id="JSAM01000125">
    <property type="protein sequence ID" value="KIA76279.1"/>
    <property type="molecule type" value="Genomic_DNA"/>
</dbReference>
<dbReference type="PATRIC" id="fig|83552.4.peg.2626"/>
<evidence type="ECO:0000256" key="3">
    <source>
        <dbReference type="ARBA" id="ARBA00022989"/>
    </source>
</evidence>
<evidence type="ECO:0000256" key="2">
    <source>
        <dbReference type="ARBA" id="ARBA00022692"/>
    </source>
</evidence>
<evidence type="ECO:0000313" key="7">
    <source>
        <dbReference type="EMBL" id="KIA76279.1"/>
    </source>
</evidence>
<protein>
    <recommendedName>
        <fullName evidence="6">Integral membrane bound transporter domain-containing protein</fullName>
    </recommendedName>
</protein>
<evidence type="ECO:0000256" key="4">
    <source>
        <dbReference type="ARBA" id="ARBA00023136"/>
    </source>
</evidence>
<dbReference type="PANTHER" id="PTHR47804">
    <property type="entry name" value="60S RIBOSOMAL PROTEIN L19"/>
    <property type="match status" value="1"/>
</dbReference>
<feature type="transmembrane region" description="Helical" evidence="5">
    <location>
        <begin position="149"/>
        <end position="166"/>
    </location>
</feature>